<dbReference type="InterPro" id="IPR001623">
    <property type="entry name" value="DnaJ_domain"/>
</dbReference>
<name>A0A143PQN4_LUTPR</name>
<dbReference type="Pfam" id="PF00226">
    <property type="entry name" value="DnaJ"/>
    <property type="match status" value="1"/>
</dbReference>
<dbReference type="InterPro" id="IPR018253">
    <property type="entry name" value="DnaJ_domain_CS"/>
</dbReference>
<sequence>MEFRDYYATLGVPKTASEKEIKQAFRRQARKHHPDVNPGNAGAETKFKELNEAYEVLGDPEKRKKYDELGANWKAYEQAQKAGFDPRAGGGPFGGGGWGFGSGTSSGDAGGSGYRTVSPEEFQEMFGEGANPFSDFFTTFFGGGGPDASAPRARGGRGRRQQHDVTPEYEVTISLEEAFSGTTRKVSLGGSDRERSFEVRFPAGIRDGQKVRAASEGGDVYFRVRLAPHGRFEARGEHDLATRVPVTIPVAVLGGEVEVAPLVGARIRAKVPPGTRQGAVLRLRGHGRPVLGKPGERGDLLVTLEVQVPTELTPEERRHYEALAALRTQPV</sequence>
<dbReference type="GO" id="GO:0051082">
    <property type="term" value="F:unfolded protein binding"/>
    <property type="evidence" value="ECO:0007669"/>
    <property type="project" value="InterPro"/>
</dbReference>
<dbReference type="STRING" id="1855912.LuPra_03696"/>
<dbReference type="PROSITE" id="PS50076">
    <property type="entry name" value="DNAJ_2"/>
    <property type="match status" value="1"/>
</dbReference>
<dbReference type="InterPro" id="IPR036869">
    <property type="entry name" value="J_dom_sf"/>
</dbReference>
<dbReference type="InterPro" id="IPR008971">
    <property type="entry name" value="HSP40/DnaJ_pept-bd"/>
</dbReference>
<dbReference type="PATRIC" id="fig|1813736.3.peg.3904"/>
<evidence type="ECO:0000313" key="5">
    <source>
        <dbReference type="Proteomes" id="UP000076079"/>
    </source>
</evidence>
<dbReference type="Pfam" id="PF01556">
    <property type="entry name" value="DnaJ_C"/>
    <property type="match status" value="1"/>
</dbReference>
<evidence type="ECO:0000256" key="1">
    <source>
        <dbReference type="ARBA" id="ARBA00023186"/>
    </source>
</evidence>
<dbReference type="GO" id="GO:0005737">
    <property type="term" value="C:cytoplasm"/>
    <property type="evidence" value="ECO:0007669"/>
    <property type="project" value="TreeGrafter"/>
</dbReference>
<dbReference type="SUPFAM" id="SSF49493">
    <property type="entry name" value="HSP40/DnaJ peptide-binding domain"/>
    <property type="match status" value="2"/>
</dbReference>
<dbReference type="EMBL" id="CP015136">
    <property type="protein sequence ID" value="AMY10463.1"/>
    <property type="molecule type" value="Genomic_DNA"/>
</dbReference>
<keyword evidence="4" id="KW-0238">DNA-binding</keyword>
<dbReference type="CDD" id="cd06257">
    <property type="entry name" value="DnaJ"/>
    <property type="match status" value="1"/>
</dbReference>
<keyword evidence="1" id="KW-0143">Chaperone</keyword>
<protein>
    <submittedName>
        <fullName evidence="4">Curved DNA-binding protein</fullName>
    </submittedName>
</protein>
<dbReference type="CDD" id="cd10747">
    <property type="entry name" value="DnaJ_C"/>
    <property type="match status" value="1"/>
</dbReference>
<dbReference type="GO" id="GO:0003677">
    <property type="term" value="F:DNA binding"/>
    <property type="evidence" value="ECO:0007669"/>
    <property type="project" value="UniProtKB-KW"/>
</dbReference>
<dbReference type="OrthoDB" id="9779889at2"/>
<dbReference type="SMART" id="SM00271">
    <property type="entry name" value="DnaJ"/>
    <property type="match status" value="1"/>
</dbReference>
<dbReference type="PANTHER" id="PTHR43096">
    <property type="entry name" value="DNAJ HOMOLOG 1, MITOCHONDRIAL-RELATED"/>
    <property type="match status" value="1"/>
</dbReference>
<dbReference type="PROSITE" id="PS00636">
    <property type="entry name" value="DNAJ_1"/>
    <property type="match status" value="1"/>
</dbReference>
<organism evidence="4 5">
    <name type="scientific">Luteitalea pratensis</name>
    <dbReference type="NCBI Taxonomy" id="1855912"/>
    <lineage>
        <taxon>Bacteria</taxon>
        <taxon>Pseudomonadati</taxon>
        <taxon>Acidobacteriota</taxon>
        <taxon>Vicinamibacteria</taxon>
        <taxon>Vicinamibacterales</taxon>
        <taxon>Vicinamibacteraceae</taxon>
        <taxon>Luteitalea</taxon>
    </lineage>
</organism>
<feature type="region of interest" description="Disordered" evidence="2">
    <location>
        <begin position="86"/>
        <end position="116"/>
    </location>
</feature>
<reference evidence="5" key="2">
    <citation type="submission" date="2016-04" db="EMBL/GenBank/DDBJ databases">
        <title>First Complete Genome Sequence of a Subdivision 6 Acidobacterium.</title>
        <authorList>
            <person name="Huang S."/>
            <person name="Vieira S."/>
            <person name="Bunk B."/>
            <person name="Riedel T."/>
            <person name="Sproeer C."/>
            <person name="Overmann J."/>
        </authorList>
    </citation>
    <scope>NUCLEOTIDE SEQUENCE [LARGE SCALE GENOMIC DNA]</scope>
    <source>
        <strain evidence="5">DSM 100886 HEG_-6_39</strain>
    </source>
</reference>
<reference evidence="4 5" key="1">
    <citation type="journal article" date="2016" name="Genome Announc.">
        <title>First Complete Genome Sequence of a Subdivision 6 Acidobacterium Strain.</title>
        <authorList>
            <person name="Huang S."/>
            <person name="Vieira S."/>
            <person name="Bunk B."/>
            <person name="Riedel T."/>
            <person name="Sproer C."/>
            <person name="Overmann J."/>
        </authorList>
    </citation>
    <scope>NUCLEOTIDE SEQUENCE [LARGE SCALE GENOMIC DNA]</scope>
    <source>
        <strain evidence="5">DSM 100886 HEG_-6_39</strain>
    </source>
</reference>
<evidence type="ECO:0000313" key="4">
    <source>
        <dbReference type="EMBL" id="AMY10463.1"/>
    </source>
</evidence>
<feature type="compositionally biased region" description="Gly residues" evidence="2">
    <location>
        <begin position="88"/>
        <end position="113"/>
    </location>
</feature>
<keyword evidence="5" id="KW-1185">Reference proteome</keyword>
<dbReference type="PRINTS" id="PR00625">
    <property type="entry name" value="JDOMAIN"/>
</dbReference>
<dbReference type="KEGG" id="abac:LuPra_03696"/>
<dbReference type="Gene3D" id="2.60.260.20">
    <property type="entry name" value="Urease metallochaperone UreE, N-terminal domain"/>
    <property type="match status" value="2"/>
</dbReference>
<dbReference type="PANTHER" id="PTHR43096:SF52">
    <property type="entry name" value="DNAJ HOMOLOG 1, MITOCHONDRIAL-RELATED"/>
    <property type="match status" value="1"/>
</dbReference>
<feature type="region of interest" description="Disordered" evidence="2">
    <location>
        <begin position="25"/>
        <end position="47"/>
    </location>
</feature>
<dbReference type="SUPFAM" id="SSF46565">
    <property type="entry name" value="Chaperone J-domain"/>
    <property type="match status" value="1"/>
</dbReference>
<dbReference type="FunFam" id="2.60.260.20:FF:000013">
    <property type="entry name" value="DnaJ subfamily B member 11"/>
    <property type="match status" value="1"/>
</dbReference>
<dbReference type="Gene3D" id="1.10.287.110">
    <property type="entry name" value="DnaJ domain"/>
    <property type="match status" value="1"/>
</dbReference>
<dbReference type="GO" id="GO:0042026">
    <property type="term" value="P:protein refolding"/>
    <property type="evidence" value="ECO:0007669"/>
    <property type="project" value="TreeGrafter"/>
</dbReference>
<gene>
    <name evidence="4" type="primary">cbpA</name>
    <name evidence="4" type="ORF">LuPra_03696</name>
</gene>
<feature type="domain" description="J" evidence="3">
    <location>
        <begin position="5"/>
        <end position="70"/>
    </location>
</feature>
<accession>A0A143PQN4</accession>
<dbReference type="RefSeq" id="WP_110172103.1">
    <property type="nucleotide sequence ID" value="NZ_CP015136.1"/>
</dbReference>
<evidence type="ECO:0000256" key="2">
    <source>
        <dbReference type="SAM" id="MobiDB-lite"/>
    </source>
</evidence>
<dbReference type="InterPro" id="IPR002939">
    <property type="entry name" value="DnaJ_C"/>
</dbReference>
<proteinExistence type="predicted"/>
<dbReference type="AlphaFoldDB" id="A0A143PQN4"/>
<dbReference type="Proteomes" id="UP000076079">
    <property type="component" value="Chromosome"/>
</dbReference>
<evidence type="ECO:0000259" key="3">
    <source>
        <dbReference type="PROSITE" id="PS50076"/>
    </source>
</evidence>
<feature type="region of interest" description="Disordered" evidence="2">
    <location>
        <begin position="144"/>
        <end position="165"/>
    </location>
</feature>